<comment type="caution">
    <text evidence="1">The sequence shown here is derived from an EMBL/GenBank/DDBJ whole genome shotgun (WGS) entry which is preliminary data.</text>
</comment>
<dbReference type="EMBL" id="QXRZ01000002">
    <property type="protein sequence ID" value="RIL43894.1"/>
    <property type="molecule type" value="Genomic_DNA"/>
</dbReference>
<accession>A0A2T4T0S2</accession>
<name>A0A2T4T0S2_STAGA</name>
<sequence>MKKVSLAVKPISQLFPIPMIMGCEGVVSAMMLQYNYIKIPATQIMKHWPKHDNNPYKGYVGHHLWIKFGYHQTIFPTALVPHLRHYHPNVVDSTGNTLSDLCNILDHGQPVAIYHTVLGQRPYRRTFKIDNRPTKFVSNIHITLLVGYDDTHYYYIDPLWSHFSKFIILPALIPNKFQLIKIEKSKLEASYDAPGRMSFYIDHLSQGV</sequence>
<dbReference type="PANTHER" id="PTHR37806">
    <property type="entry name" value="LMO0724 PROTEIN"/>
    <property type="match status" value="1"/>
</dbReference>
<dbReference type="Pfam" id="PF13529">
    <property type="entry name" value="Peptidase_C39_2"/>
    <property type="match status" value="1"/>
</dbReference>
<evidence type="ECO:0000313" key="2">
    <source>
        <dbReference type="Proteomes" id="UP000283576"/>
    </source>
</evidence>
<proteinExistence type="predicted"/>
<organism evidence="1 2">
    <name type="scientific">Staphylococcus gallinarum</name>
    <dbReference type="NCBI Taxonomy" id="1293"/>
    <lineage>
        <taxon>Bacteria</taxon>
        <taxon>Bacillati</taxon>
        <taxon>Bacillota</taxon>
        <taxon>Bacilli</taxon>
        <taxon>Bacillales</taxon>
        <taxon>Staphylococcaceae</taxon>
        <taxon>Staphylococcus</taxon>
    </lineage>
</organism>
<dbReference type="Gene3D" id="3.90.70.10">
    <property type="entry name" value="Cysteine proteinases"/>
    <property type="match status" value="1"/>
</dbReference>
<dbReference type="PANTHER" id="PTHR37806:SF1">
    <property type="entry name" value="PEPTIDASE C39-LIKE DOMAIN-CONTAINING PROTEIN"/>
    <property type="match status" value="1"/>
</dbReference>
<dbReference type="RefSeq" id="WP_107513254.1">
    <property type="nucleotide sequence ID" value="NZ_JAHNUU010000006.1"/>
</dbReference>
<evidence type="ECO:0000313" key="1">
    <source>
        <dbReference type="EMBL" id="RIL43894.1"/>
    </source>
</evidence>
<protein>
    <submittedName>
        <fullName evidence="1">Uncharacterized protein</fullName>
    </submittedName>
</protein>
<dbReference type="Proteomes" id="UP000283576">
    <property type="component" value="Unassembled WGS sequence"/>
</dbReference>
<reference evidence="1 2" key="1">
    <citation type="journal article" date="2016" name="Front. Microbiol.">
        <title>Comprehensive Phylogenetic Analysis of Bovine Non-aureus Staphylococci Species Based on Whole-Genome Sequencing.</title>
        <authorList>
            <person name="Naushad S."/>
            <person name="Barkema H.W."/>
            <person name="Luby C."/>
            <person name="Condas L.A."/>
            <person name="Nobrega D.B."/>
            <person name="Carson D.A."/>
            <person name="De Buck J."/>
        </authorList>
    </citation>
    <scope>NUCLEOTIDE SEQUENCE [LARGE SCALE GENOMIC DNA]</scope>
    <source>
        <strain evidence="1 2">SNUC 1388</strain>
    </source>
</reference>
<dbReference type="InterPro" id="IPR039564">
    <property type="entry name" value="Peptidase_C39-like"/>
</dbReference>
<dbReference type="PROSITE" id="PS51257">
    <property type="entry name" value="PROKAR_LIPOPROTEIN"/>
    <property type="match status" value="1"/>
</dbReference>
<dbReference type="InterPro" id="IPR016997">
    <property type="entry name" value="UCP032442"/>
</dbReference>
<dbReference type="AlphaFoldDB" id="A0A2T4T0S2"/>
<gene>
    <name evidence="1" type="ORF">BUZ01_04505</name>
</gene>
<dbReference type="PIRSF" id="PIRSF032442">
    <property type="entry name" value="UCP032442"/>
    <property type="match status" value="1"/>
</dbReference>